<dbReference type="KEGG" id="acek:FLP30_08105"/>
<proteinExistence type="predicted"/>
<dbReference type="Proteomes" id="UP000324536">
    <property type="component" value="Chromosome"/>
</dbReference>
<dbReference type="EMBL" id="CP043506">
    <property type="protein sequence ID" value="QEO18638.1"/>
    <property type="molecule type" value="Genomic_DNA"/>
</dbReference>
<organism evidence="1 2">
    <name type="scientific">Acetobacter vaccinii</name>
    <dbReference type="NCBI Taxonomy" id="2592655"/>
    <lineage>
        <taxon>Bacteria</taxon>
        <taxon>Pseudomonadati</taxon>
        <taxon>Pseudomonadota</taxon>
        <taxon>Alphaproteobacteria</taxon>
        <taxon>Acetobacterales</taxon>
        <taxon>Acetobacteraceae</taxon>
        <taxon>Acetobacter</taxon>
    </lineage>
</organism>
<dbReference type="OrthoDB" id="7222665at2"/>
<evidence type="ECO:0000313" key="2">
    <source>
        <dbReference type="Proteomes" id="UP000324536"/>
    </source>
</evidence>
<keyword evidence="2" id="KW-1185">Reference proteome</keyword>
<dbReference type="AlphaFoldDB" id="A0A5C1YSP7"/>
<sequence length="92" mass="9865">MALGLVVGTALLGGCSSEMGRRPLVDTDITCLRKQMAGPMFLSFPLAANTCQRMTGHGLLLADKNPKPIALDLKGAPDLQAQADEYGYHYTR</sequence>
<protein>
    <submittedName>
        <fullName evidence="1">Uncharacterized protein</fullName>
    </submittedName>
</protein>
<name>A0A5C1YSP7_9PROT</name>
<evidence type="ECO:0000313" key="1">
    <source>
        <dbReference type="EMBL" id="QEO18638.1"/>
    </source>
</evidence>
<gene>
    <name evidence="1" type="ORF">FLP30_08105</name>
</gene>
<reference evidence="1 2" key="1">
    <citation type="submission" date="2019-09" db="EMBL/GenBank/DDBJ databases">
        <title>Genome sequencing of strain KACC 21233.</title>
        <authorList>
            <person name="Heo J."/>
            <person name="Kim S.-J."/>
            <person name="Kim J.-S."/>
            <person name="Hong S.-B."/>
            <person name="Kwon S.-W."/>
        </authorList>
    </citation>
    <scope>NUCLEOTIDE SEQUENCE [LARGE SCALE GENOMIC DNA]</scope>
    <source>
        <strain evidence="1 2">KACC 21233</strain>
    </source>
</reference>
<accession>A0A5C1YSP7</accession>